<dbReference type="Pfam" id="PF06912">
    <property type="entry name" value="DUF1275"/>
    <property type="match status" value="1"/>
</dbReference>
<keyword evidence="1" id="KW-0812">Transmembrane</keyword>
<dbReference type="PANTHER" id="PTHR37314">
    <property type="entry name" value="SLR0142 PROTEIN"/>
    <property type="match status" value="1"/>
</dbReference>
<comment type="caution">
    <text evidence="2">The sequence shown here is derived from an EMBL/GenBank/DDBJ whole genome shotgun (WGS) entry which is preliminary data.</text>
</comment>
<sequence length="225" mass="24714">MLMLPIYLSIRQLSFVLTLVAGFCDTVTFIAANEVFSAHVTGNFIVLAYDLVYHTETNAWMKLLTFPVFFLAVVTGRWIDQKTPSRYGLLRLEGFLLIGSGLQAYMTQQSANLVWLLPLIPLQIVFAMGLQNTFGKLYSQETFGPTTVMTGNVTQAALDSIDLLIRMDSAAKRESLNKQLVVILGFLLGCLLGALAAQWQGLGVVVFPGLLLLGLLHPKPKDSTS</sequence>
<proteinExistence type="predicted"/>
<organism evidence="2 3">
    <name type="scientific">Fibrisoma limi BUZ 3</name>
    <dbReference type="NCBI Taxonomy" id="1185876"/>
    <lineage>
        <taxon>Bacteria</taxon>
        <taxon>Pseudomonadati</taxon>
        <taxon>Bacteroidota</taxon>
        <taxon>Cytophagia</taxon>
        <taxon>Cytophagales</taxon>
        <taxon>Spirosomataceae</taxon>
        <taxon>Fibrisoma</taxon>
    </lineage>
</organism>
<name>I2GLS4_9BACT</name>
<keyword evidence="1" id="KW-1133">Transmembrane helix</keyword>
<evidence type="ECO:0000313" key="2">
    <source>
        <dbReference type="EMBL" id="CCH54850.1"/>
    </source>
</evidence>
<protein>
    <recommendedName>
        <fullName evidence="4">DUF1275 domain-containing protein</fullName>
    </recommendedName>
</protein>
<accession>I2GLS4</accession>
<gene>
    <name evidence="2" type="ORF">BN8_04062</name>
</gene>
<keyword evidence="3" id="KW-1185">Reference proteome</keyword>
<dbReference type="InterPro" id="IPR010699">
    <property type="entry name" value="DUF1275"/>
</dbReference>
<evidence type="ECO:0000313" key="3">
    <source>
        <dbReference type="Proteomes" id="UP000009309"/>
    </source>
</evidence>
<feature type="transmembrane region" description="Helical" evidence="1">
    <location>
        <begin position="59"/>
        <end position="76"/>
    </location>
</feature>
<reference evidence="2 3" key="1">
    <citation type="journal article" date="2012" name="J. Bacteriol.">
        <title>Genome Sequence of the Filamentous Bacterium Fibrisoma limi BUZ 3T.</title>
        <authorList>
            <person name="Filippini M."/>
            <person name="Qi W."/>
            <person name="Jaenicke S."/>
            <person name="Goesmann A."/>
            <person name="Smits T.H."/>
            <person name="Bagheri H.C."/>
        </authorList>
    </citation>
    <scope>NUCLEOTIDE SEQUENCE [LARGE SCALE GENOMIC DNA]</scope>
    <source>
        <strain evidence="3">BUZ 3T</strain>
    </source>
</reference>
<feature type="transmembrane region" description="Helical" evidence="1">
    <location>
        <begin position="88"/>
        <end position="106"/>
    </location>
</feature>
<dbReference type="eggNOG" id="COG3619">
    <property type="taxonomic scope" value="Bacteria"/>
</dbReference>
<dbReference type="PANTHER" id="PTHR37314:SF5">
    <property type="entry name" value="SLR0142 PROTEIN"/>
    <property type="match status" value="1"/>
</dbReference>
<keyword evidence="1" id="KW-0472">Membrane</keyword>
<dbReference type="STRING" id="1185876.BN8_04062"/>
<dbReference type="EMBL" id="CAIT01000007">
    <property type="protein sequence ID" value="CCH54850.1"/>
    <property type="molecule type" value="Genomic_DNA"/>
</dbReference>
<dbReference type="Proteomes" id="UP000009309">
    <property type="component" value="Unassembled WGS sequence"/>
</dbReference>
<feature type="transmembrane region" description="Helical" evidence="1">
    <location>
        <begin position="176"/>
        <end position="195"/>
    </location>
</feature>
<evidence type="ECO:0008006" key="4">
    <source>
        <dbReference type="Google" id="ProtNLM"/>
    </source>
</evidence>
<evidence type="ECO:0000256" key="1">
    <source>
        <dbReference type="SAM" id="Phobius"/>
    </source>
</evidence>
<feature type="transmembrane region" description="Helical" evidence="1">
    <location>
        <begin position="112"/>
        <end position="130"/>
    </location>
</feature>
<dbReference type="AlphaFoldDB" id="I2GLS4"/>